<comment type="caution">
    <text evidence="2">The sequence shown here is derived from an EMBL/GenBank/DDBJ whole genome shotgun (WGS) entry which is preliminary data.</text>
</comment>
<protein>
    <recommendedName>
        <fullName evidence="1">RNase H type-1 domain-containing protein</fullName>
    </recommendedName>
</protein>
<reference evidence="2 3" key="2">
    <citation type="journal article" date="2017" name="Front. Plant Sci.">
        <title>Gene Classification and Mining of Molecular Markers Useful in Red Clover (Trifolium pratense) Breeding.</title>
        <authorList>
            <person name="Istvanek J."/>
            <person name="Dluhosova J."/>
            <person name="Dluhos P."/>
            <person name="Patkova L."/>
            <person name="Nedelnik J."/>
            <person name="Repkova J."/>
        </authorList>
    </citation>
    <scope>NUCLEOTIDE SEQUENCE [LARGE SCALE GENOMIC DNA]</scope>
    <source>
        <strain evidence="3">cv. Tatra</strain>
        <tissue evidence="2">Young leaves</tissue>
    </source>
</reference>
<organism evidence="2 3">
    <name type="scientific">Trifolium pratense</name>
    <name type="common">Red clover</name>
    <dbReference type="NCBI Taxonomy" id="57577"/>
    <lineage>
        <taxon>Eukaryota</taxon>
        <taxon>Viridiplantae</taxon>
        <taxon>Streptophyta</taxon>
        <taxon>Embryophyta</taxon>
        <taxon>Tracheophyta</taxon>
        <taxon>Spermatophyta</taxon>
        <taxon>Magnoliopsida</taxon>
        <taxon>eudicotyledons</taxon>
        <taxon>Gunneridae</taxon>
        <taxon>Pentapetalae</taxon>
        <taxon>rosids</taxon>
        <taxon>fabids</taxon>
        <taxon>Fabales</taxon>
        <taxon>Fabaceae</taxon>
        <taxon>Papilionoideae</taxon>
        <taxon>50 kb inversion clade</taxon>
        <taxon>NPAAA clade</taxon>
        <taxon>Hologalegina</taxon>
        <taxon>IRL clade</taxon>
        <taxon>Trifolieae</taxon>
        <taxon>Trifolium</taxon>
    </lineage>
</organism>
<dbReference type="GO" id="GO:0003676">
    <property type="term" value="F:nucleic acid binding"/>
    <property type="evidence" value="ECO:0007669"/>
    <property type="project" value="InterPro"/>
</dbReference>
<dbReference type="Gene3D" id="3.30.420.10">
    <property type="entry name" value="Ribonuclease H-like superfamily/Ribonuclease H"/>
    <property type="match status" value="1"/>
</dbReference>
<dbReference type="GO" id="GO:0004523">
    <property type="term" value="F:RNA-DNA hybrid ribonuclease activity"/>
    <property type="evidence" value="ECO:0007669"/>
    <property type="project" value="InterPro"/>
</dbReference>
<dbReference type="Proteomes" id="UP000236291">
    <property type="component" value="Unassembled WGS sequence"/>
</dbReference>
<evidence type="ECO:0000313" key="3">
    <source>
        <dbReference type="Proteomes" id="UP000236291"/>
    </source>
</evidence>
<dbReference type="InterPro" id="IPR036397">
    <property type="entry name" value="RNaseH_sf"/>
</dbReference>
<dbReference type="AlphaFoldDB" id="A0A2K3P924"/>
<reference evidence="2 3" key="1">
    <citation type="journal article" date="2014" name="Am. J. Bot.">
        <title>Genome assembly and annotation for red clover (Trifolium pratense; Fabaceae).</title>
        <authorList>
            <person name="Istvanek J."/>
            <person name="Jaros M."/>
            <person name="Krenek A."/>
            <person name="Repkova J."/>
        </authorList>
    </citation>
    <scope>NUCLEOTIDE SEQUENCE [LARGE SCALE GENOMIC DNA]</scope>
    <source>
        <strain evidence="3">cv. Tatra</strain>
        <tissue evidence="2">Young leaves</tissue>
    </source>
</reference>
<feature type="domain" description="RNase H type-1" evidence="1">
    <location>
        <begin position="5"/>
        <end position="57"/>
    </location>
</feature>
<accession>A0A2K3P924</accession>
<sequence length="59" mass="6586">MAATGGWMVKVQRQCRVQLAQFPEALALMEAMQSASNRHLERIVYESDSQLVVNAVHAN</sequence>
<evidence type="ECO:0000259" key="1">
    <source>
        <dbReference type="Pfam" id="PF13456"/>
    </source>
</evidence>
<dbReference type="InterPro" id="IPR002156">
    <property type="entry name" value="RNaseH_domain"/>
</dbReference>
<name>A0A2K3P924_TRIPR</name>
<gene>
    <name evidence="2" type="ORF">L195_g008392</name>
</gene>
<dbReference type="EMBL" id="ASHM01004781">
    <property type="protein sequence ID" value="PNY11777.1"/>
    <property type="molecule type" value="Genomic_DNA"/>
</dbReference>
<proteinExistence type="predicted"/>
<dbReference type="Pfam" id="PF13456">
    <property type="entry name" value="RVT_3"/>
    <property type="match status" value="1"/>
</dbReference>
<evidence type="ECO:0000313" key="2">
    <source>
        <dbReference type="EMBL" id="PNY11777.1"/>
    </source>
</evidence>